<keyword evidence="1" id="KW-0472">Membrane</keyword>
<keyword evidence="1" id="KW-1133">Transmembrane helix</keyword>
<comment type="caution">
    <text evidence="2">The sequence shown here is derived from an EMBL/GenBank/DDBJ whole genome shotgun (WGS) entry which is preliminary data.</text>
</comment>
<evidence type="ECO:0000313" key="3">
    <source>
        <dbReference type="Proteomes" id="UP000785679"/>
    </source>
</evidence>
<feature type="transmembrane region" description="Helical" evidence="1">
    <location>
        <begin position="421"/>
        <end position="439"/>
    </location>
</feature>
<gene>
    <name evidence="2" type="ORF">FGO68_gene6575</name>
</gene>
<evidence type="ECO:0000313" key="2">
    <source>
        <dbReference type="EMBL" id="TNV87167.1"/>
    </source>
</evidence>
<keyword evidence="1" id="KW-0812">Transmembrane</keyword>
<feature type="transmembrane region" description="Helical" evidence="1">
    <location>
        <begin position="446"/>
        <end position="466"/>
    </location>
</feature>
<feature type="transmembrane region" description="Helical" evidence="1">
    <location>
        <begin position="529"/>
        <end position="550"/>
    </location>
</feature>
<reference evidence="2" key="1">
    <citation type="submission" date="2019-06" db="EMBL/GenBank/DDBJ databases">
        <authorList>
            <person name="Zheng W."/>
        </authorList>
    </citation>
    <scope>NUCLEOTIDE SEQUENCE</scope>
    <source>
        <strain evidence="2">QDHG01</strain>
    </source>
</reference>
<sequence length="840" mass="95982">MLPWGQSGINIVKFEIRCYISTLKQPKNIPNIVFAMGLNQFEQQLPQFSWLPNQCKPDFTYYLEMLDTSIKIPKWLSQGSFVKLMPFNGATEVIQFPTILIDGDKLPSEIESKTLNLKIFAIEKTSGLKASFLQKIQITNDPDSVKVEQDYKVTLTSYVTLINDIGCIKIDSEITDAFSTAQCNLKYLKSQGFTLVGAQALNQLSFDWDKNTVSIINPLNLHDKNLVTIASSKMTSLNIKVFKITFQIGFEIEKNETEKDRQDNSSLIAITYAEDWALKYPKTKELKAKIKSISSMGRVVIEFNQALQLSDINISSISNQTFSIWIDKQSIKQPLSTFNWSVDSFQGDNSIFFQLSFASPLSISINYDDYLNIEILDLSIFKPLQYGRVLLSEPKKTQRMRKLLPRQMKVDALLQSLVGKMQSLMTNVMFGNALINIVLSTSLQTLWGMINALQIVILLPLANLYFPPSTQLIFDMLTHIFNFEFYDLTPYLCKMLQLDPETYEGEPLRPQFSNFGYDLLNSVLNLNNVFATFVVFIFLDLLAMLLARLYQAKQKPFYIITWFDRQVRHNMLARFTLQCFIQLALCAFLNMHDIQFGEFAFGFASVFAIGLLIYLIGFIAFNVRFMRRVGRGLVKKDELILWESLLEGLNEGNRSKIHFNTYYMLRRLYLSIVLIFLQDHPLSQLWLLIFQNLLTLSLLLTHPPFDAPLSNSLELFNECCIALATYHLLAFSDAYIPIDGDEMAATENMGWSLALLVVGQLVVNTLVMVALSIVGNYRKAVAYIKKRMGGGKKTVQVRAEKKDGGFEIRLSPEERARIQRSLKQLKERTASMAPLRMESI</sequence>
<dbReference type="OrthoDB" id="328049at2759"/>
<dbReference type="Proteomes" id="UP000785679">
    <property type="component" value="Unassembled WGS sequence"/>
</dbReference>
<organism evidence="2 3">
    <name type="scientific">Halteria grandinella</name>
    <dbReference type="NCBI Taxonomy" id="5974"/>
    <lineage>
        <taxon>Eukaryota</taxon>
        <taxon>Sar</taxon>
        <taxon>Alveolata</taxon>
        <taxon>Ciliophora</taxon>
        <taxon>Intramacronucleata</taxon>
        <taxon>Spirotrichea</taxon>
        <taxon>Stichotrichia</taxon>
        <taxon>Sporadotrichida</taxon>
        <taxon>Halteriidae</taxon>
        <taxon>Halteria</taxon>
    </lineage>
</organism>
<dbReference type="AlphaFoldDB" id="A0A8J8T972"/>
<dbReference type="EMBL" id="RRYP01000597">
    <property type="protein sequence ID" value="TNV87167.1"/>
    <property type="molecule type" value="Genomic_DNA"/>
</dbReference>
<evidence type="ECO:0008006" key="4">
    <source>
        <dbReference type="Google" id="ProtNLM"/>
    </source>
</evidence>
<evidence type="ECO:0000256" key="1">
    <source>
        <dbReference type="SAM" id="Phobius"/>
    </source>
</evidence>
<accession>A0A8J8T972</accession>
<name>A0A8J8T972_HALGN</name>
<feature type="transmembrane region" description="Helical" evidence="1">
    <location>
        <begin position="603"/>
        <end position="623"/>
    </location>
</feature>
<feature type="transmembrane region" description="Helical" evidence="1">
    <location>
        <begin position="571"/>
        <end position="591"/>
    </location>
</feature>
<feature type="transmembrane region" description="Helical" evidence="1">
    <location>
        <begin position="751"/>
        <end position="777"/>
    </location>
</feature>
<keyword evidence="3" id="KW-1185">Reference proteome</keyword>
<proteinExistence type="predicted"/>
<protein>
    <recommendedName>
        <fullName evidence="4">TRP C-terminal domain-containing protein</fullName>
    </recommendedName>
</protein>